<dbReference type="InterPro" id="IPR052030">
    <property type="entry name" value="Peptidase_M20/M20A_hydrolases"/>
</dbReference>
<dbReference type="EMBL" id="UINC01026604">
    <property type="protein sequence ID" value="SVB04346.1"/>
    <property type="molecule type" value="Genomic_DNA"/>
</dbReference>
<protein>
    <recommendedName>
        <fullName evidence="1">Peptidase M20 dimerisation domain-containing protein</fullName>
    </recommendedName>
</protein>
<dbReference type="FunFam" id="3.30.70.360:FF:000004">
    <property type="entry name" value="Peptidase M20 domain-containing protein 2"/>
    <property type="match status" value="1"/>
</dbReference>
<dbReference type="InterPro" id="IPR017439">
    <property type="entry name" value="Amidohydrolase"/>
</dbReference>
<dbReference type="PANTHER" id="PTHR30575:SF0">
    <property type="entry name" value="XAA-ARG DIPEPTIDASE"/>
    <property type="match status" value="1"/>
</dbReference>
<dbReference type="GO" id="GO:0016805">
    <property type="term" value="F:dipeptidase activity"/>
    <property type="evidence" value="ECO:0007669"/>
    <property type="project" value="TreeGrafter"/>
</dbReference>
<dbReference type="InterPro" id="IPR017145">
    <property type="entry name" value="Aminobenzoyl-glu_utiliz_pB"/>
</dbReference>
<reference evidence="2" key="1">
    <citation type="submission" date="2018-05" db="EMBL/GenBank/DDBJ databases">
        <authorList>
            <person name="Lanie J.A."/>
            <person name="Ng W.-L."/>
            <person name="Kazmierczak K.M."/>
            <person name="Andrzejewski T.M."/>
            <person name="Davidsen T.M."/>
            <person name="Wayne K.J."/>
            <person name="Tettelin H."/>
            <person name="Glass J.I."/>
            <person name="Rusch D."/>
            <person name="Podicherti R."/>
            <person name="Tsui H.-C.T."/>
            <person name="Winkler M.E."/>
        </authorList>
    </citation>
    <scope>NUCLEOTIDE SEQUENCE</scope>
</reference>
<dbReference type="InterPro" id="IPR011650">
    <property type="entry name" value="Peptidase_M20_dimer"/>
</dbReference>
<name>A0A382AS70_9ZZZZ</name>
<dbReference type="PIRSF" id="PIRSF037227">
    <property type="entry name" value="Aminobenzoyl-glu_utiliz_pB"/>
    <property type="match status" value="1"/>
</dbReference>
<dbReference type="Gene3D" id="3.40.630.10">
    <property type="entry name" value="Zn peptidases"/>
    <property type="match status" value="1"/>
</dbReference>
<dbReference type="NCBIfam" id="TIGR01891">
    <property type="entry name" value="amidohydrolases"/>
    <property type="match status" value="1"/>
</dbReference>
<gene>
    <name evidence="2" type="ORF">METZ01_LOCUS157200</name>
</gene>
<dbReference type="InterPro" id="IPR036264">
    <property type="entry name" value="Bact_exopeptidase_dim_dom"/>
</dbReference>
<dbReference type="GO" id="GO:0071713">
    <property type="term" value="F:para-aminobenzoyl-glutamate hydrolase activity"/>
    <property type="evidence" value="ECO:0007669"/>
    <property type="project" value="TreeGrafter"/>
</dbReference>
<dbReference type="GO" id="GO:0005737">
    <property type="term" value="C:cytoplasm"/>
    <property type="evidence" value="ECO:0007669"/>
    <property type="project" value="TreeGrafter"/>
</dbReference>
<evidence type="ECO:0000259" key="1">
    <source>
        <dbReference type="Pfam" id="PF07687"/>
    </source>
</evidence>
<evidence type="ECO:0000313" key="2">
    <source>
        <dbReference type="EMBL" id="SVB04346.1"/>
    </source>
</evidence>
<dbReference type="Gene3D" id="3.30.70.360">
    <property type="match status" value="1"/>
</dbReference>
<accession>A0A382AS70</accession>
<dbReference type="Pfam" id="PF01546">
    <property type="entry name" value="Peptidase_M20"/>
    <property type="match status" value="1"/>
</dbReference>
<dbReference type="PANTHER" id="PTHR30575">
    <property type="entry name" value="PEPTIDASE M20"/>
    <property type="match status" value="1"/>
</dbReference>
<organism evidence="2">
    <name type="scientific">marine metagenome</name>
    <dbReference type="NCBI Taxonomy" id="408172"/>
    <lineage>
        <taxon>unclassified sequences</taxon>
        <taxon>metagenomes</taxon>
        <taxon>ecological metagenomes</taxon>
    </lineage>
</organism>
<dbReference type="SUPFAM" id="SSF53187">
    <property type="entry name" value="Zn-dependent exopeptidases"/>
    <property type="match status" value="1"/>
</dbReference>
<dbReference type="Pfam" id="PF07687">
    <property type="entry name" value="M20_dimer"/>
    <property type="match status" value="1"/>
</dbReference>
<proteinExistence type="predicted"/>
<dbReference type="GO" id="GO:0046657">
    <property type="term" value="P:folic acid catabolic process"/>
    <property type="evidence" value="ECO:0007669"/>
    <property type="project" value="TreeGrafter"/>
</dbReference>
<dbReference type="InterPro" id="IPR002933">
    <property type="entry name" value="Peptidase_M20"/>
</dbReference>
<dbReference type="AlphaFoldDB" id="A0A382AS70"/>
<sequence length="478" mass="51074">MVSMKLLMIVLVSLLSQAQADEKQVVMDYLDQHSAGFSELAMSIWDYAELGYLEMRSSALLQKTLQQAGFEVESNIAGIPTAFIASYGQGEPVVGILAEFDALPGISQAASPTRSIVEGKHAGHACGHHLFGVGSMAAAMAVSRWMKQTGTPGTLKLYGTPAEEGGSGKVYMVREGAFKDVDAVLHWHPSDRNVANPGTSLANKSARARFYGQSSHAAAAPERGRSALDGVEAMNFMVNMLREHVPSSTRIHYVITSGGAAPNVVPDFAEVYYYVRHPDAETLLGIWDRVMQTAKAAALGTGTEVSIETMHGNHSLLPNQALAKVMHANLSRVGGYTMDESEIHFAKQIETSFAVGKSLLGLEQRVLPMRLEHGKGSTDVGDVSWIVPTTGMSAATWVPGTSAHSWQAIAAGGTSIGAKGMLVAAKTLALTAMDVMTDAQLRSAALAEFDDRRGMDFHYQALLGNRAPPLGYRLTSKP</sequence>
<feature type="domain" description="Peptidase M20 dimerisation" evidence="1">
    <location>
        <begin position="205"/>
        <end position="298"/>
    </location>
</feature>
<dbReference type="SUPFAM" id="SSF55031">
    <property type="entry name" value="Bacterial exopeptidase dimerisation domain"/>
    <property type="match status" value="1"/>
</dbReference>